<feature type="region of interest" description="Disordered" evidence="1">
    <location>
        <begin position="1"/>
        <end position="60"/>
    </location>
</feature>
<dbReference type="Proteomes" id="UP000815677">
    <property type="component" value="Unassembled WGS sequence"/>
</dbReference>
<gene>
    <name evidence="2" type="ORF">MCHLO_14940</name>
</gene>
<feature type="compositionally biased region" description="Acidic residues" evidence="1">
    <location>
        <begin position="1"/>
        <end position="11"/>
    </location>
</feature>
<reference evidence="2" key="1">
    <citation type="submission" date="2014-09" db="EMBL/GenBank/DDBJ databases">
        <title>Genome sequence of the luminous mushroom Mycena chlorophos for searching fungal bioluminescence genes.</title>
        <authorList>
            <person name="Tanaka Y."/>
            <person name="Kasuga D."/>
            <person name="Oba Y."/>
            <person name="Hase S."/>
            <person name="Sato K."/>
            <person name="Oba Y."/>
            <person name="Sakakibara Y."/>
        </authorList>
    </citation>
    <scope>NUCLEOTIDE SEQUENCE</scope>
</reference>
<feature type="compositionally biased region" description="Low complexity" evidence="1">
    <location>
        <begin position="22"/>
        <end position="32"/>
    </location>
</feature>
<proteinExistence type="predicted"/>
<protein>
    <submittedName>
        <fullName evidence="2">Uncharacterized protein</fullName>
    </submittedName>
</protein>
<feature type="region of interest" description="Disordered" evidence="1">
    <location>
        <begin position="585"/>
        <end position="768"/>
    </location>
</feature>
<dbReference type="EMBL" id="DF849733">
    <property type="protein sequence ID" value="GAT58514.1"/>
    <property type="molecule type" value="Genomic_DNA"/>
</dbReference>
<feature type="compositionally biased region" description="Low complexity" evidence="1">
    <location>
        <begin position="666"/>
        <end position="676"/>
    </location>
</feature>
<feature type="region of interest" description="Disordered" evidence="1">
    <location>
        <begin position="361"/>
        <end position="420"/>
    </location>
</feature>
<evidence type="ECO:0000313" key="3">
    <source>
        <dbReference type="Proteomes" id="UP000815677"/>
    </source>
</evidence>
<evidence type="ECO:0000256" key="1">
    <source>
        <dbReference type="SAM" id="MobiDB-lite"/>
    </source>
</evidence>
<feature type="compositionally biased region" description="Basic residues" evidence="1">
    <location>
        <begin position="622"/>
        <end position="644"/>
    </location>
</feature>
<name>A0ABQ0M5C1_MYCCL</name>
<organism evidence="2 3">
    <name type="scientific">Mycena chlorophos</name>
    <name type="common">Agaric fungus</name>
    <name type="synonym">Agaricus chlorophos</name>
    <dbReference type="NCBI Taxonomy" id="658473"/>
    <lineage>
        <taxon>Eukaryota</taxon>
        <taxon>Fungi</taxon>
        <taxon>Dikarya</taxon>
        <taxon>Basidiomycota</taxon>
        <taxon>Agaricomycotina</taxon>
        <taxon>Agaricomycetes</taxon>
        <taxon>Agaricomycetidae</taxon>
        <taxon>Agaricales</taxon>
        <taxon>Marasmiineae</taxon>
        <taxon>Mycenaceae</taxon>
        <taxon>Mycena</taxon>
    </lineage>
</organism>
<evidence type="ECO:0000313" key="2">
    <source>
        <dbReference type="EMBL" id="GAT58514.1"/>
    </source>
</evidence>
<keyword evidence="3" id="KW-1185">Reference proteome</keyword>
<accession>A0ABQ0M5C1</accession>
<feature type="compositionally biased region" description="Acidic residues" evidence="1">
    <location>
        <begin position="682"/>
        <end position="701"/>
    </location>
</feature>
<sequence length="1120" mass="125848">MSSDSDNDEFLNDLHSQPPARSAAVAASSSTKKLTKKRRDAINNGTYLGPGRKSGETDFKGARKEVMDAHLAKYPRGTRHGPSHWGELFEAFDQRVSFRLAWDQEPPSDADKLARLNRPAEDEEQAFKAERDAFNRKKLRNFYNRAGSSTAGAKSVFKSVIKKLAVGDGPAPHRPATYSYYAKQPEYRPKVLAKFAQKYPEPDLLGGQRLNKFNQLAKKMFEKEPADVQDRVLSDLNKTHAQALVDYKSALTGNVLDGIMPEQQVRIRGRFLEVVAPLLDDLQRASGYEIAMHAGRVEVEDNEKPKLDFCSLFSGIGGDNVPDYKILRRSDPQTSTMMARGWGKHIFRVYQADNDLVMDIPDGSDVAANKPTPAQRSLPIPPPSTRRTSTRSHVTQDTSDEVARERVAGPSRAAAVEQESDDVEVTPEIKCRAILGAVAVYKQRLLDEYEQRADRHLLNPPPECQNPVLLDRHGQEQLGMALRGLDLYRLFDDTRYPRHEPIVGVEEFDDPPAICLAEYRNEIGPLTWAWICNPDLDTHERRQFVGRTSRMDPKALAEEEEKLEGSSCWARVKKAANKRRMLDVPSWGGADAADGLKKRKRGGGKEASDDDEYETDNADRKGKGKGQKRKTTAKKQKTTAKKPTKAPISSQVVDRPRPRPKKLAAKHVVVALAEEAQSQVEEPMDLEENAGDPMELEDEHDSLEAWVRKNPNRPNAVDKTGSVLLQAKLEKLKKDACEDDEDEGRRDESDVGGQESQVEQEPEREEGLVDLKQKRAAKTKAVTGLANLFEKYPASTSAGSATATKKKKKLMEHIPKSHDELKKHGGLEMVFKPILKNLDWAENAREWLLGLDGGGTEWRRMVTAWYEYEERFHFQEPDGVRPPYIFSTERRPEAVGIWIGVARPLKVIPVIKKLTTTAAVNNFGKSVRRWWYNINPSWRLADPKVRVVKTGEHKDWYTVFWPGPNGFLAVLACLYWWGSQMKDEPRHDEKWIATVQDVEWVIGNITRFLLANLSAAAEISDPSAFGEQLVAWWRDVNPVWRRAPDGSLDKAEGDYSALDVPGPNGFLTVLIGLKWWADRGGATSSGWTALMEDVDWCMTQLGESFAIETRQRPDALAGSG</sequence>